<dbReference type="AlphaFoldDB" id="A0A1N6PYK6"/>
<dbReference type="InterPro" id="IPR002213">
    <property type="entry name" value="UDP_glucos_trans"/>
</dbReference>
<dbReference type="PANTHER" id="PTHR48050">
    <property type="entry name" value="STEROL 3-BETA-GLUCOSYLTRANSFERASE"/>
    <property type="match status" value="1"/>
</dbReference>
<dbReference type="Gene3D" id="3.40.50.2000">
    <property type="entry name" value="Glycogen Phosphorylase B"/>
    <property type="match status" value="2"/>
</dbReference>
<dbReference type="EMBL" id="FTMI01000002">
    <property type="protein sequence ID" value="SIQ09421.1"/>
    <property type="molecule type" value="Genomic_DNA"/>
</dbReference>
<dbReference type="SUPFAM" id="SSF53756">
    <property type="entry name" value="UDP-Glycosyltransferase/glycogen phosphorylase"/>
    <property type="match status" value="1"/>
</dbReference>
<dbReference type="GO" id="GO:0008194">
    <property type="term" value="F:UDP-glycosyltransferase activity"/>
    <property type="evidence" value="ECO:0007669"/>
    <property type="project" value="InterPro"/>
</dbReference>
<dbReference type="Proteomes" id="UP000186235">
    <property type="component" value="Unassembled WGS sequence"/>
</dbReference>
<protein>
    <submittedName>
        <fullName evidence="2">UDP:flavonoid glycosyltransferase YjiC, YdhE family</fullName>
    </submittedName>
</protein>
<dbReference type="GO" id="GO:0017000">
    <property type="term" value="P:antibiotic biosynthetic process"/>
    <property type="evidence" value="ECO:0007669"/>
    <property type="project" value="UniProtKB-ARBA"/>
</dbReference>
<dbReference type="Pfam" id="PF06722">
    <property type="entry name" value="EryCIII-like_C"/>
    <property type="match status" value="1"/>
</dbReference>
<sequence length="434" mass="45751">MVTVLLCSTPVHAHVTPLLAVTRALVAHGHEVRFLTGARFAAAVEAVGAEHVPLPAAADFDDRDLAAAFPGRAGRTGLDAIRHDMLEIFVRPGAAQHRAVLDALAARPADVVLVEPLFLGAMALVATPADRRPPVLALGIFPLGLKSDLTAPFGLGVLPARGPLGVLRNRALHRFVEGVAFAAPQRAAQDMVRATGATPSDTFFLGWPADADAVVQLTVPELEYRRPDVVTPVRFVGPPRPVAAHGDLPAWWDDLGTRRPVVHVTQGTVANEDPCQLLVPTLRALADEDVLVVAATGGRPVETLGALPANARAAEYLPYDALLPRTSVLVTNGGYGGVHHALRHGVPVVVAGKTEDKAEVAARVAWTGTGVRLRTSTPRPAQVRRAVRRLLDDPAYTRAAARLGERIAAAPGEDGVVAVVEEVVARRAAPRAAR</sequence>
<keyword evidence="3" id="KW-1185">Reference proteome</keyword>
<organism evidence="2 3">
    <name type="scientific">Cellulosimicrobium aquatile</name>
    <dbReference type="NCBI Taxonomy" id="1612203"/>
    <lineage>
        <taxon>Bacteria</taxon>
        <taxon>Bacillati</taxon>
        <taxon>Actinomycetota</taxon>
        <taxon>Actinomycetes</taxon>
        <taxon>Micrococcales</taxon>
        <taxon>Promicromonosporaceae</taxon>
        <taxon>Cellulosimicrobium</taxon>
    </lineage>
</organism>
<reference evidence="3" key="1">
    <citation type="submission" date="2017-01" db="EMBL/GenBank/DDBJ databases">
        <authorList>
            <person name="Varghese N."/>
            <person name="Submissions S."/>
        </authorList>
    </citation>
    <scope>NUCLEOTIDE SEQUENCE [LARGE SCALE GENOMIC DNA]</scope>
    <source>
        <strain evidence="3">3bp</strain>
    </source>
</reference>
<keyword evidence="2" id="KW-0808">Transferase</keyword>
<gene>
    <name evidence="2" type="ORF">SAMN05518682_1207</name>
</gene>
<dbReference type="InterPro" id="IPR010610">
    <property type="entry name" value="EryCIII-like_C"/>
</dbReference>
<dbReference type="InterPro" id="IPR050426">
    <property type="entry name" value="Glycosyltransferase_28"/>
</dbReference>
<evidence type="ECO:0000313" key="3">
    <source>
        <dbReference type="Proteomes" id="UP000186235"/>
    </source>
</evidence>
<accession>A0A1N6PYK6</accession>
<evidence type="ECO:0000313" key="2">
    <source>
        <dbReference type="EMBL" id="SIQ09421.1"/>
    </source>
</evidence>
<dbReference type="GO" id="GO:0016758">
    <property type="term" value="F:hexosyltransferase activity"/>
    <property type="evidence" value="ECO:0007669"/>
    <property type="project" value="UniProtKB-ARBA"/>
</dbReference>
<name>A0A1N6PYK6_9MICO</name>
<proteinExistence type="predicted"/>
<feature type="domain" description="Erythromycin biosynthesis protein CIII-like C-terminal" evidence="1">
    <location>
        <begin position="281"/>
        <end position="422"/>
    </location>
</feature>
<dbReference type="PANTHER" id="PTHR48050:SF13">
    <property type="entry name" value="STEROL 3-BETA-GLUCOSYLTRANSFERASE UGT80A2"/>
    <property type="match status" value="1"/>
</dbReference>
<dbReference type="RefSeq" id="WP_076404271.1">
    <property type="nucleotide sequence ID" value="NZ_FTMI01000002.1"/>
</dbReference>
<dbReference type="FunFam" id="3.40.50.2000:FF:000072">
    <property type="entry name" value="Glycosyl transferase"/>
    <property type="match status" value="1"/>
</dbReference>
<evidence type="ECO:0000259" key="1">
    <source>
        <dbReference type="Pfam" id="PF06722"/>
    </source>
</evidence>
<dbReference type="CDD" id="cd03784">
    <property type="entry name" value="GT1_Gtf-like"/>
    <property type="match status" value="1"/>
</dbReference>